<name>A0ABV3YQA6_9PSED</name>
<evidence type="ECO:0000313" key="2">
    <source>
        <dbReference type="Proteomes" id="UP001560296"/>
    </source>
</evidence>
<dbReference type="Pfam" id="PF06293">
    <property type="entry name" value="Kdo"/>
    <property type="match status" value="1"/>
</dbReference>
<keyword evidence="2" id="KW-1185">Reference proteome</keyword>
<evidence type="ECO:0000313" key="1">
    <source>
        <dbReference type="EMBL" id="MEX6501456.1"/>
    </source>
</evidence>
<dbReference type="InterPro" id="IPR011009">
    <property type="entry name" value="Kinase-like_dom_sf"/>
</dbReference>
<accession>A0ABV3YQA6</accession>
<organism evidence="1 2">
    <name type="scientific">Pseudomonas zhanjiangensis</name>
    <dbReference type="NCBI Taxonomy" id="3239015"/>
    <lineage>
        <taxon>Bacteria</taxon>
        <taxon>Pseudomonadati</taxon>
        <taxon>Pseudomonadota</taxon>
        <taxon>Gammaproteobacteria</taxon>
        <taxon>Pseudomonadales</taxon>
        <taxon>Pseudomonadaceae</taxon>
        <taxon>Pseudomonas</taxon>
    </lineage>
</organism>
<dbReference type="RefSeq" id="WP_369286432.1">
    <property type="nucleotide sequence ID" value="NZ_JBFTEG010000003.1"/>
</dbReference>
<comment type="caution">
    <text evidence="1">The sequence shown here is derived from an EMBL/GenBank/DDBJ whole genome shotgun (WGS) entry which is preliminary data.</text>
</comment>
<dbReference type="SUPFAM" id="SSF56112">
    <property type="entry name" value="Protein kinase-like (PK-like)"/>
    <property type="match status" value="1"/>
</dbReference>
<reference evidence="1 2" key="1">
    <citation type="submission" date="2024-07" db="EMBL/GenBank/DDBJ databases">
        <authorList>
            <person name="Li M."/>
        </authorList>
    </citation>
    <scope>NUCLEOTIDE SEQUENCE [LARGE SCALE GENOMIC DNA]</scope>
    <source>
        <strain evidence="1 2">25A3E</strain>
    </source>
</reference>
<dbReference type="GO" id="GO:0016301">
    <property type="term" value="F:kinase activity"/>
    <property type="evidence" value="ECO:0007669"/>
    <property type="project" value="UniProtKB-KW"/>
</dbReference>
<dbReference type="EMBL" id="JBFTEG010000003">
    <property type="protein sequence ID" value="MEX6501456.1"/>
    <property type="molecule type" value="Genomic_DNA"/>
</dbReference>
<dbReference type="Proteomes" id="UP001560296">
    <property type="component" value="Unassembled WGS sequence"/>
</dbReference>
<sequence>MRIVSAQELENWLASGEILEKDARGPKVVALPNGEFLKIFYTRRHPLLARLQPAAKRFARNAHLLNRLGIATPTITETFWLEPQTGLSGCRYKPLAGNSLENLYAAAPDAFNTLLPSLATFIKSLHRKRIYFRSLHLGNILLLPDNRFGLIDFLDMKRHTLPLSTWHTKRNLRHLEGYLRRKKLTHFPFARLLELYETANSGKRVE</sequence>
<protein>
    <submittedName>
        <fullName evidence="1">Lipopolysaccharide kinase InaA family protein</fullName>
    </submittedName>
</protein>
<dbReference type="Gene3D" id="1.10.510.10">
    <property type="entry name" value="Transferase(Phosphotransferase) domain 1"/>
    <property type="match status" value="1"/>
</dbReference>
<keyword evidence="1" id="KW-0808">Transferase</keyword>
<keyword evidence="1" id="KW-0418">Kinase</keyword>
<gene>
    <name evidence="1" type="ORF">AB5S05_05215</name>
</gene>
<proteinExistence type="predicted"/>